<proteinExistence type="predicted"/>
<protein>
    <submittedName>
        <fullName evidence="1">MmgE/PrpD family protein</fullName>
    </submittedName>
</protein>
<gene>
    <name evidence="1" type="ORF">ACJEBM_00795</name>
</gene>
<reference evidence="1" key="1">
    <citation type="submission" date="2024-11" db="EMBL/GenBank/DDBJ databases">
        <authorList>
            <person name="Lucas J.A."/>
        </authorList>
    </citation>
    <scope>NUCLEOTIDE SEQUENCE</scope>
    <source>
        <strain evidence="1">Z 8.8</strain>
    </source>
</reference>
<dbReference type="EMBL" id="JBJHQE010000001">
    <property type="protein sequence ID" value="MFK9079217.1"/>
    <property type="molecule type" value="Genomic_DNA"/>
</dbReference>
<evidence type="ECO:0000313" key="1">
    <source>
        <dbReference type="EMBL" id="MFK9079217.1"/>
    </source>
</evidence>
<dbReference type="Proteomes" id="UP001622950">
    <property type="component" value="Unassembled WGS sequence"/>
</dbReference>
<sequence length="455" mass="48741">MSHTRTLAAFLARLSYADLPQAVVARTEDLFLDWLGSALASQGAHPIPLFERYAATMGPAHGPATLLVNGQGTSAYFAALVNGASSHLVEQDDLHNSSVLHPATVVFPAVLAAAQDLGKSGAELLLAAVAGYEAGIRIGEFLGRSHYRIFHTTATVGTLAAAVAVGKLMGFDEERFINLLGTAGTQAAGLWEFLRDAADSKQLHTAKAAADGLLAAYLTRDGLTGARNILEGEQGMAAGMSSDAQPQCLSDRLGSRWALLETSFKFHASCRHTHPAADALQALMQRERLQHQQIARVVTRVHQGAIDVLGRVTVPQSVHQAKFSMGTVLGLIAVHGKAGLPEFQQLALTDPAVSEFRGKVLMQLDAEVDGAYPRRWLGRVEVHTTDGRVLHGAIDSPKGDPDNTLSRAELEDKFRRLLAFADQLNGDQAGVLIARVWGLRDALDLKGLMENIHEQ</sequence>
<comment type="caution">
    <text evidence="1">The sequence shown here is derived from an EMBL/GenBank/DDBJ whole genome shotgun (WGS) entry which is preliminary data.</text>
</comment>
<keyword evidence="2" id="KW-1185">Reference proteome</keyword>
<evidence type="ECO:0000313" key="2">
    <source>
        <dbReference type="Proteomes" id="UP001622950"/>
    </source>
</evidence>
<accession>A0ACC7MMX2</accession>
<organism evidence="1 2">
    <name type="scientific">Pseudomonas neuropathica</name>
    <dbReference type="NCBI Taxonomy" id="2730425"/>
    <lineage>
        <taxon>Bacteria</taxon>
        <taxon>Pseudomonadati</taxon>
        <taxon>Pseudomonadota</taxon>
        <taxon>Gammaproteobacteria</taxon>
        <taxon>Pseudomonadales</taxon>
        <taxon>Pseudomonadaceae</taxon>
        <taxon>Pseudomonas</taxon>
    </lineage>
</organism>
<name>A0ACC7MMX2_9PSED</name>